<keyword evidence="2" id="KW-1185">Reference proteome</keyword>
<reference evidence="1 2" key="1">
    <citation type="submission" date="2016-07" db="EMBL/GenBank/DDBJ databases">
        <title>Pervasive Adenine N6-methylation of Active Genes in Fungi.</title>
        <authorList>
            <consortium name="DOE Joint Genome Institute"/>
            <person name="Mondo S.J."/>
            <person name="Dannebaum R.O."/>
            <person name="Kuo R.C."/>
            <person name="Labutti K."/>
            <person name="Haridas S."/>
            <person name="Kuo A."/>
            <person name="Salamov A."/>
            <person name="Ahrendt S.R."/>
            <person name="Lipzen A."/>
            <person name="Sullivan W."/>
            <person name="Andreopoulos W.B."/>
            <person name="Clum A."/>
            <person name="Lindquist E."/>
            <person name="Daum C."/>
            <person name="Ramamoorthy G.K."/>
            <person name="Gryganskyi A."/>
            <person name="Culley D."/>
            <person name="Magnuson J.K."/>
            <person name="James T.Y."/>
            <person name="O'Malley M.A."/>
            <person name="Stajich J.E."/>
            <person name="Spatafora J.W."/>
            <person name="Visel A."/>
            <person name="Grigoriev I.V."/>
        </authorList>
    </citation>
    <scope>NUCLEOTIDE SEQUENCE [LARGE SCALE GENOMIC DNA]</scope>
    <source>
        <strain evidence="1 2">NRRL 3301</strain>
    </source>
</reference>
<dbReference type="AlphaFoldDB" id="A0A1X2GN52"/>
<evidence type="ECO:0000313" key="1">
    <source>
        <dbReference type="EMBL" id="ORX57545.1"/>
    </source>
</evidence>
<organism evidence="1 2">
    <name type="scientific">Hesseltinella vesiculosa</name>
    <dbReference type="NCBI Taxonomy" id="101127"/>
    <lineage>
        <taxon>Eukaryota</taxon>
        <taxon>Fungi</taxon>
        <taxon>Fungi incertae sedis</taxon>
        <taxon>Mucoromycota</taxon>
        <taxon>Mucoromycotina</taxon>
        <taxon>Mucoromycetes</taxon>
        <taxon>Mucorales</taxon>
        <taxon>Cunninghamellaceae</taxon>
        <taxon>Hesseltinella</taxon>
    </lineage>
</organism>
<evidence type="ECO:0000313" key="2">
    <source>
        <dbReference type="Proteomes" id="UP000242146"/>
    </source>
</evidence>
<dbReference type="Proteomes" id="UP000242146">
    <property type="component" value="Unassembled WGS sequence"/>
</dbReference>
<name>A0A1X2GN52_9FUNG</name>
<sequence length="200" mass="21773">MPLSRAKSSVCPQCSSQVQEYWMHLDTSISMCENVKCDYPFNQPDAMTYIVEKTADHVKRSQPRSEPLLNAQKMNCDAEQKATPPRPAASAPLITLGLALPNQCSSQGTLAVSKQLSLPTPSPITGTNYTLMDIADLLNDDDTTSSSTAVTPKDEEPFQNTLSAMDSLDTMAWLDGLCDQVMPDANIPLVDSLMATPLFQ</sequence>
<comment type="caution">
    <text evidence="1">The sequence shown here is derived from an EMBL/GenBank/DDBJ whole genome shotgun (WGS) entry which is preliminary data.</text>
</comment>
<accession>A0A1X2GN52</accession>
<proteinExistence type="predicted"/>
<dbReference type="EMBL" id="MCGT01000008">
    <property type="protein sequence ID" value="ORX57545.1"/>
    <property type="molecule type" value="Genomic_DNA"/>
</dbReference>
<gene>
    <name evidence="1" type="ORF">DM01DRAFT_1406100</name>
</gene>
<protein>
    <submittedName>
        <fullName evidence="1">Uncharacterized protein</fullName>
    </submittedName>
</protein>
<dbReference type="OrthoDB" id="2367383at2759"/>